<accession>A0A979FGS9</accession>
<evidence type="ECO:0000256" key="10">
    <source>
        <dbReference type="SAM" id="SignalP"/>
    </source>
</evidence>
<keyword evidence="7" id="KW-0325">Glycoprotein</keyword>
<feature type="domain" description="Ig-like" evidence="11">
    <location>
        <begin position="133"/>
        <end position="223"/>
    </location>
</feature>
<dbReference type="InterPro" id="IPR013783">
    <property type="entry name" value="Ig-like_fold"/>
</dbReference>
<evidence type="ECO:0000256" key="1">
    <source>
        <dbReference type="ARBA" id="ARBA00004236"/>
    </source>
</evidence>
<dbReference type="GeneID" id="108678703"/>
<dbReference type="SMART" id="SM00408">
    <property type="entry name" value="IGc2"/>
    <property type="match status" value="3"/>
</dbReference>
<dbReference type="PANTHER" id="PTHR12231:SF253">
    <property type="entry name" value="DPR-INTERACTING PROTEIN ETA, ISOFORM B-RELATED"/>
    <property type="match status" value="1"/>
</dbReference>
<dbReference type="Proteomes" id="UP000694843">
    <property type="component" value="Unplaced"/>
</dbReference>
<evidence type="ECO:0000313" key="12">
    <source>
        <dbReference type="Proteomes" id="UP000694843"/>
    </source>
</evidence>
<keyword evidence="12" id="KW-1185">Reference proteome</keyword>
<dbReference type="OrthoDB" id="10012075at2759"/>
<dbReference type="SUPFAM" id="SSF48726">
    <property type="entry name" value="Immunoglobulin"/>
    <property type="match status" value="3"/>
</dbReference>
<dbReference type="AlphaFoldDB" id="A0A979FGS9"/>
<dbReference type="Pfam" id="PF07686">
    <property type="entry name" value="V-set"/>
    <property type="match status" value="1"/>
</dbReference>
<feature type="region of interest" description="Disordered" evidence="9">
    <location>
        <begin position="389"/>
        <end position="414"/>
    </location>
</feature>
<sequence>MLTLTMQRLLLLLGGVAAATADVGSPVFSSAVRTHVSVAEGKTALLNCTVHRARMYKVAWLDRARGVILSMEENVVTGNPRVSIMHIAGRGSSDSWLLSLRDVVVSDAGTYMCQLNTVPRLSKIFVLSVVRPPRILDSGSGGDVHVVEGDRAELRCSAEGTPTPTLTWRREDGELISTLEGTGPVTDDGRLIFTRTHRKHAGAYLCIANNGVPPPVSQRVQLSVAFGPEAAAQSRMEGAIMGQEANVSCVVTGWPKPSVYWTNRAGQRLDVHQRALDSISSGFIPEEDKQPQLVSGTSSINSTTDLAWLMVTVLSSTDLQHYHCFANSTLASANDSILIYEIPAPTTTTTTTTTITTPRGTSDSIMDQGMYHPYSEEYLLWRDGTNSSLSVSADKEDRPPQQSERATPDRTVSSTAIAGSRTNDRKYFQFSSGELVAAGDKLPALLAVMLSLLALQARFVPPSGPVRPLTPVHNTGIRSSSAPGSFAAGFCSTGIGPSKEFSGNDASRTSVLSQ</sequence>
<name>A0A979FGS9_HYAAZ</name>
<dbReference type="FunFam" id="2.60.40.10:FF:000328">
    <property type="entry name" value="CLUMA_CG000981, isoform A"/>
    <property type="match status" value="1"/>
</dbReference>
<evidence type="ECO:0000256" key="5">
    <source>
        <dbReference type="ARBA" id="ARBA00023136"/>
    </source>
</evidence>
<evidence type="ECO:0000256" key="4">
    <source>
        <dbReference type="ARBA" id="ARBA00022737"/>
    </source>
</evidence>
<dbReference type="PANTHER" id="PTHR12231">
    <property type="entry name" value="CTX-RELATED TYPE I TRANSMEMBRANE PROTEIN"/>
    <property type="match status" value="1"/>
</dbReference>
<dbReference type="InterPro" id="IPR013106">
    <property type="entry name" value="Ig_V-set"/>
</dbReference>
<comment type="subcellular location">
    <subcellularLocation>
        <location evidence="1">Cell membrane</location>
    </subcellularLocation>
</comment>
<evidence type="ECO:0000256" key="3">
    <source>
        <dbReference type="ARBA" id="ARBA00022729"/>
    </source>
</evidence>
<dbReference type="RefSeq" id="XP_047736149.1">
    <property type="nucleotide sequence ID" value="XM_047880193.1"/>
</dbReference>
<feature type="domain" description="Ig-like" evidence="11">
    <location>
        <begin position="228"/>
        <end position="340"/>
    </location>
</feature>
<evidence type="ECO:0000259" key="11">
    <source>
        <dbReference type="PROSITE" id="PS50835"/>
    </source>
</evidence>
<keyword evidence="8" id="KW-0393">Immunoglobulin domain</keyword>
<feature type="signal peptide" evidence="10">
    <location>
        <begin position="1"/>
        <end position="18"/>
    </location>
</feature>
<feature type="chain" id="PRO_5037240097" evidence="10">
    <location>
        <begin position="19"/>
        <end position="514"/>
    </location>
</feature>
<keyword evidence="6" id="KW-1015">Disulfide bond</keyword>
<evidence type="ECO:0000313" key="13">
    <source>
        <dbReference type="RefSeq" id="XP_047736149.1"/>
    </source>
</evidence>
<dbReference type="PROSITE" id="PS50835">
    <property type="entry name" value="IG_LIKE"/>
    <property type="match status" value="3"/>
</dbReference>
<dbReference type="KEGG" id="hazt:108678703"/>
<keyword evidence="5" id="KW-0472">Membrane</keyword>
<dbReference type="InterPro" id="IPR007110">
    <property type="entry name" value="Ig-like_dom"/>
</dbReference>
<evidence type="ECO:0000256" key="6">
    <source>
        <dbReference type="ARBA" id="ARBA00023157"/>
    </source>
</evidence>
<reference evidence="13" key="1">
    <citation type="submission" date="2025-08" db="UniProtKB">
        <authorList>
            <consortium name="RefSeq"/>
        </authorList>
    </citation>
    <scope>IDENTIFICATION</scope>
    <source>
        <tissue evidence="13">Whole organism</tissue>
    </source>
</reference>
<gene>
    <name evidence="13" type="primary">LOC108678703</name>
</gene>
<keyword evidence="4" id="KW-0677">Repeat</keyword>
<evidence type="ECO:0000256" key="8">
    <source>
        <dbReference type="ARBA" id="ARBA00023319"/>
    </source>
</evidence>
<keyword evidence="3 10" id="KW-0732">Signal</keyword>
<dbReference type="GO" id="GO:0043005">
    <property type="term" value="C:neuron projection"/>
    <property type="evidence" value="ECO:0007669"/>
    <property type="project" value="TreeGrafter"/>
</dbReference>
<protein>
    <submittedName>
        <fullName evidence="13">Protein amalgam</fullName>
    </submittedName>
</protein>
<keyword evidence="2" id="KW-1003">Cell membrane</keyword>
<evidence type="ECO:0000256" key="2">
    <source>
        <dbReference type="ARBA" id="ARBA00022475"/>
    </source>
</evidence>
<dbReference type="InterPro" id="IPR003598">
    <property type="entry name" value="Ig_sub2"/>
</dbReference>
<dbReference type="SMART" id="SM00409">
    <property type="entry name" value="IG"/>
    <property type="match status" value="3"/>
</dbReference>
<dbReference type="GO" id="GO:0005886">
    <property type="term" value="C:plasma membrane"/>
    <property type="evidence" value="ECO:0007669"/>
    <property type="project" value="UniProtKB-SubCell"/>
</dbReference>
<dbReference type="InterPro" id="IPR051170">
    <property type="entry name" value="Neural/epithelial_adhesion"/>
</dbReference>
<feature type="domain" description="Ig-like" evidence="11">
    <location>
        <begin position="26"/>
        <end position="116"/>
    </location>
</feature>
<proteinExistence type="predicted"/>
<evidence type="ECO:0000256" key="9">
    <source>
        <dbReference type="SAM" id="MobiDB-lite"/>
    </source>
</evidence>
<organism evidence="12 13">
    <name type="scientific">Hyalella azteca</name>
    <name type="common">Amphipod</name>
    <dbReference type="NCBI Taxonomy" id="294128"/>
    <lineage>
        <taxon>Eukaryota</taxon>
        <taxon>Metazoa</taxon>
        <taxon>Ecdysozoa</taxon>
        <taxon>Arthropoda</taxon>
        <taxon>Crustacea</taxon>
        <taxon>Multicrustacea</taxon>
        <taxon>Malacostraca</taxon>
        <taxon>Eumalacostraca</taxon>
        <taxon>Peracarida</taxon>
        <taxon>Amphipoda</taxon>
        <taxon>Senticaudata</taxon>
        <taxon>Talitrida</taxon>
        <taxon>Talitroidea</taxon>
        <taxon>Hyalellidae</taxon>
        <taxon>Hyalella</taxon>
    </lineage>
</organism>
<dbReference type="InterPro" id="IPR036179">
    <property type="entry name" value="Ig-like_dom_sf"/>
</dbReference>
<feature type="compositionally biased region" description="Polar residues" evidence="9">
    <location>
        <begin position="400"/>
        <end position="414"/>
    </location>
</feature>
<dbReference type="InterPro" id="IPR003599">
    <property type="entry name" value="Ig_sub"/>
</dbReference>
<evidence type="ECO:0000256" key="7">
    <source>
        <dbReference type="ARBA" id="ARBA00023180"/>
    </source>
</evidence>
<dbReference type="Pfam" id="PF13927">
    <property type="entry name" value="Ig_3"/>
    <property type="match status" value="1"/>
</dbReference>
<dbReference type="Gene3D" id="2.60.40.10">
    <property type="entry name" value="Immunoglobulins"/>
    <property type="match status" value="3"/>
</dbReference>